<dbReference type="Proteomes" id="UP001174136">
    <property type="component" value="Unassembled WGS sequence"/>
</dbReference>
<proteinExistence type="predicted"/>
<comment type="caution">
    <text evidence="2">The sequence shown here is derived from an EMBL/GenBank/DDBJ whole genome shotgun (WGS) entry which is preliminary data.</text>
</comment>
<evidence type="ECO:0000256" key="1">
    <source>
        <dbReference type="SAM" id="MobiDB-lite"/>
    </source>
</evidence>
<dbReference type="AlphaFoldDB" id="A0AA47NCB8"/>
<name>A0AA47NCB8_MERPO</name>
<feature type="region of interest" description="Disordered" evidence="1">
    <location>
        <begin position="174"/>
        <end position="235"/>
    </location>
</feature>
<reference evidence="2" key="1">
    <citation type="journal article" date="2023" name="Front. Mar. Sci.">
        <title>A new Merluccius polli reference genome to investigate the effects of global change in West African waters.</title>
        <authorList>
            <person name="Mateo J.L."/>
            <person name="Blanco-Fernandez C."/>
            <person name="Garcia-Vazquez E."/>
            <person name="Machado-Schiaffino G."/>
        </authorList>
    </citation>
    <scope>NUCLEOTIDE SEQUENCE</scope>
    <source>
        <strain evidence="2">C29</strain>
        <tissue evidence="2">Fin</tissue>
    </source>
</reference>
<feature type="compositionally biased region" description="Polar residues" evidence="1">
    <location>
        <begin position="185"/>
        <end position="198"/>
    </location>
</feature>
<protein>
    <submittedName>
        <fullName evidence="2">Uncharacterized protein</fullName>
    </submittedName>
</protein>
<evidence type="ECO:0000313" key="3">
    <source>
        <dbReference type="Proteomes" id="UP001174136"/>
    </source>
</evidence>
<gene>
    <name evidence="2" type="ORF">N1851_002219</name>
</gene>
<dbReference type="EMBL" id="JAOPHQ010000287">
    <property type="protein sequence ID" value="KAK0155417.1"/>
    <property type="molecule type" value="Genomic_DNA"/>
</dbReference>
<sequence>MAVYISRWNKVEGREGHNAHTVFLCNIRARVWLEFQFYKTIEDVDAFKQRWCYAAVLLQTNNSPRGGMASPGDPTKPRLTRRHGCKCVPDASVTVEDVLLAMCEVVGGGKNIKSASRMNKAIVVFLAETAMTPGPSSAGAQRPFRWQDKQFAPTPQQQPTSTAEDPEISASLEADAEEDAHRTAGLQQLKSASQPQRSSGKRKARSNASQAGAKTGRRTRSLERSGAVSGDESEIDFNEYQEVTMENVQQPGEGESVDALGKFAKKGKQNLYSITRLNKFLDDTKGQRKISLTSFFPDYNLLLLSATAALRNATMTELTIQKRFRIKKLQSTVRAELNSRVKSTVLPNEY</sequence>
<accession>A0AA47NCB8</accession>
<evidence type="ECO:0000313" key="2">
    <source>
        <dbReference type="EMBL" id="KAK0155417.1"/>
    </source>
</evidence>
<keyword evidence="3" id="KW-1185">Reference proteome</keyword>
<organism evidence="2 3">
    <name type="scientific">Merluccius polli</name>
    <name type="common">Benguela hake</name>
    <name type="synonym">Merluccius cadenati</name>
    <dbReference type="NCBI Taxonomy" id="89951"/>
    <lineage>
        <taxon>Eukaryota</taxon>
        <taxon>Metazoa</taxon>
        <taxon>Chordata</taxon>
        <taxon>Craniata</taxon>
        <taxon>Vertebrata</taxon>
        <taxon>Euteleostomi</taxon>
        <taxon>Actinopterygii</taxon>
        <taxon>Neopterygii</taxon>
        <taxon>Teleostei</taxon>
        <taxon>Neoteleostei</taxon>
        <taxon>Acanthomorphata</taxon>
        <taxon>Zeiogadaria</taxon>
        <taxon>Gadariae</taxon>
        <taxon>Gadiformes</taxon>
        <taxon>Gadoidei</taxon>
        <taxon>Merlucciidae</taxon>
        <taxon>Merluccius</taxon>
    </lineage>
</organism>